<evidence type="ECO:0000259" key="9">
    <source>
        <dbReference type="PROSITE" id="PS51755"/>
    </source>
</evidence>
<reference evidence="10" key="1">
    <citation type="submission" date="2020-07" db="EMBL/GenBank/DDBJ databases">
        <authorList>
            <person name="Tarantini F.S."/>
            <person name="Hong K.W."/>
            <person name="Chan K.G."/>
        </authorList>
    </citation>
    <scope>NUCLEOTIDE SEQUENCE</scope>
    <source>
        <strain evidence="10">32-07</strain>
    </source>
</reference>
<dbReference type="Proteomes" id="UP001049518">
    <property type="component" value="Chromosome"/>
</dbReference>
<dbReference type="Gene3D" id="3.40.50.2300">
    <property type="match status" value="1"/>
</dbReference>
<dbReference type="Pfam" id="PF00486">
    <property type="entry name" value="Trans_reg_C"/>
    <property type="match status" value="1"/>
</dbReference>
<dbReference type="SMART" id="SM00448">
    <property type="entry name" value="REC"/>
    <property type="match status" value="1"/>
</dbReference>
<organism evidence="10 11">
    <name type="scientific">Actinomadura graeca</name>
    <dbReference type="NCBI Taxonomy" id="2750812"/>
    <lineage>
        <taxon>Bacteria</taxon>
        <taxon>Bacillati</taxon>
        <taxon>Actinomycetota</taxon>
        <taxon>Actinomycetes</taxon>
        <taxon>Streptosporangiales</taxon>
        <taxon>Thermomonosporaceae</taxon>
        <taxon>Actinomadura</taxon>
    </lineage>
</organism>
<evidence type="ECO:0000259" key="8">
    <source>
        <dbReference type="PROSITE" id="PS50110"/>
    </source>
</evidence>
<dbReference type="PROSITE" id="PS51755">
    <property type="entry name" value="OMPR_PHOB"/>
    <property type="match status" value="1"/>
</dbReference>
<evidence type="ECO:0000313" key="11">
    <source>
        <dbReference type="Proteomes" id="UP001049518"/>
    </source>
</evidence>
<name>A0ABX8QN93_9ACTN</name>
<evidence type="ECO:0000256" key="1">
    <source>
        <dbReference type="ARBA" id="ARBA00022553"/>
    </source>
</evidence>
<keyword evidence="11" id="KW-1185">Reference proteome</keyword>
<dbReference type="Gene3D" id="1.10.10.10">
    <property type="entry name" value="Winged helix-like DNA-binding domain superfamily/Winged helix DNA-binding domain"/>
    <property type="match status" value="1"/>
</dbReference>
<feature type="modified residue" description="4-aspartylphosphate" evidence="6">
    <location>
        <position position="75"/>
    </location>
</feature>
<evidence type="ECO:0000256" key="2">
    <source>
        <dbReference type="ARBA" id="ARBA00023012"/>
    </source>
</evidence>
<keyword evidence="4 7" id="KW-0238">DNA-binding</keyword>
<feature type="DNA-binding region" description="OmpR/PhoB-type" evidence="7">
    <location>
        <begin position="147"/>
        <end position="240"/>
    </location>
</feature>
<dbReference type="SMART" id="SM00862">
    <property type="entry name" value="Trans_reg_C"/>
    <property type="match status" value="1"/>
</dbReference>
<dbReference type="InterPro" id="IPR036388">
    <property type="entry name" value="WH-like_DNA-bd_sf"/>
</dbReference>
<dbReference type="InterPro" id="IPR011006">
    <property type="entry name" value="CheY-like_superfamily"/>
</dbReference>
<dbReference type="PANTHER" id="PTHR48111">
    <property type="entry name" value="REGULATOR OF RPOS"/>
    <property type="match status" value="1"/>
</dbReference>
<keyword evidence="3" id="KW-0805">Transcription regulation</keyword>
<keyword evidence="5" id="KW-0804">Transcription</keyword>
<dbReference type="PROSITE" id="PS50110">
    <property type="entry name" value="RESPONSE_REGULATORY"/>
    <property type="match status" value="1"/>
</dbReference>
<evidence type="ECO:0000313" key="10">
    <source>
        <dbReference type="EMBL" id="QXJ20234.1"/>
    </source>
</evidence>
<keyword evidence="2" id="KW-0902">Two-component regulatory system</keyword>
<feature type="domain" description="OmpR/PhoB-type" evidence="9">
    <location>
        <begin position="147"/>
        <end position="240"/>
    </location>
</feature>
<dbReference type="EMBL" id="CP059572">
    <property type="protein sequence ID" value="QXJ20234.1"/>
    <property type="molecule type" value="Genomic_DNA"/>
</dbReference>
<feature type="domain" description="Response regulatory" evidence="8">
    <location>
        <begin position="26"/>
        <end position="140"/>
    </location>
</feature>
<evidence type="ECO:0000256" key="7">
    <source>
        <dbReference type="PROSITE-ProRule" id="PRU01091"/>
    </source>
</evidence>
<dbReference type="PANTHER" id="PTHR48111:SF1">
    <property type="entry name" value="TWO-COMPONENT RESPONSE REGULATOR ORR33"/>
    <property type="match status" value="1"/>
</dbReference>
<keyword evidence="1 6" id="KW-0597">Phosphoprotein</keyword>
<accession>A0ABX8QN93</accession>
<dbReference type="InterPro" id="IPR001867">
    <property type="entry name" value="OmpR/PhoB-type_DNA-bd"/>
</dbReference>
<sequence length="241" mass="26203">MELPSPRCDGGVVAALPAQAGRTAHRLLIVEDDGELGRTLTGLFAAQGYAVDLAADGQRGLHLALSRGHDAMIVDRGLPDADGIELVLRLRRRAVTAPVLVLGASGAVADRVAGLDAGAEDYLVKPFEVDELLARVRALLRRNLDLAWLLPLGAGWFDAECRVVGLPSGEQVRLSDRECRLLRALVTRPRQVHTRAALRQRVFDGARTESIVDTYVYYLRRKLGDGVVHTVRGVGYRMGEL</sequence>
<dbReference type="Gene3D" id="6.10.250.690">
    <property type="match status" value="1"/>
</dbReference>
<evidence type="ECO:0000256" key="5">
    <source>
        <dbReference type="ARBA" id="ARBA00023163"/>
    </source>
</evidence>
<dbReference type="CDD" id="cd00383">
    <property type="entry name" value="trans_reg_C"/>
    <property type="match status" value="1"/>
</dbReference>
<evidence type="ECO:0000256" key="4">
    <source>
        <dbReference type="ARBA" id="ARBA00023125"/>
    </source>
</evidence>
<gene>
    <name evidence="10" type="ORF">AGRA3207_000908</name>
</gene>
<dbReference type="SUPFAM" id="SSF46894">
    <property type="entry name" value="C-terminal effector domain of the bipartite response regulators"/>
    <property type="match status" value="1"/>
</dbReference>
<evidence type="ECO:0000256" key="3">
    <source>
        <dbReference type="ARBA" id="ARBA00023015"/>
    </source>
</evidence>
<dbReference type="SUPFAM" id="SSF52172">
    <property type="entry name" value="CheY-like"/>
    <property type="match status" value="1"/>
</dbReference>
<protein>
    <submittedName>
        <fullName evidence="10">Response regulator transcription factor</fullName>
    </submittedName>
</protein>
<evidence type="ECO:0000256" key="6">
    <source>
        <dbReference type="PROSITE-ProRule" id="PRU00169"/>
    </source>
</evidence>
<dbReference type="InterPro" id="IPR001789">
    <property type="entry name" value="Sig_transdc_resp-reg_receiver"/>
</dbReference>
<dbReference type="InterPro" id="IPR016032">
    <property type="entry name" value="Sig_transdc_resp-reg_C-effctor"/>
</dbReference>
<dbReference type="Pfam" id="PF00072">
    <property type="entry name" value="Response_reg"/>
    <property type="match status" value="1"/>
</dbReference>
<dbReference type="InterPro" id="IPR039420">
    <property type="entry name" value="WalR-like"/>
</dbReference>
<proteinExistence type="predicted"/>